<dbReference type="Gene3D" id="3.40.430.10">
    <property type="entry name" value="Dihydrofolate Reductase, subunit A"/>
    <property type="match status" value="1"/>
</dbReference>
<sequence length="188" mass="20897">MRKLVLCMHTSLDNFVAGPGGAMDWIHVDEEIFKYTGKLTEAADTALYGRVTYQMMEGYWPTAGDQPNASDHDKDHSRWYNHVKKVVLSHTLQSQDPNLQIVSDNLAAQIRQLKQESGKNILIFGSASASHALMEAQLIDEFWLFVNPVILGTGIPLFKDTTGKVPLDLLSVVPFASGVVGLHYQKRA</sequence>
<dbReference type="PANTHER" id="PTHR38011">
    <property type="entry name" value="DIHYDROFOLATE REDUCTASE FAMILY PROTEIN (AFU_ORTHOLOGUE AFUA_8G06820)"/>
    <property type="match status" value="1"/>
</dbReference>
<gene>
    <name evidence="2" type="ORF">B0I18_102371</name>
</gene>
<proteinExistence type="predicted"/>
<dbReference type="EMBL" id="PYGD01000002">
    <property type="protein sequence ID" value="PSK93401.1"/>
    <property type="molecule type" value="Genomic_DNA"/>
</dbReference>
<feature type="domain" description="Bacterial bifunctional deaminase-reductase C-terminal" evidence="1">
    <location>
        <begin position="3"/>
        <end position="180"/>
    </location>
</feature>
<dbReference type="GO" id="GO:0008703">
    <property type="term" value="F:5-amino-6-(5-phosphoribosylamino)uracil reductase activity"/>
    <property type="evidence" value="ECO:0007669"/>
    <property type="project" value="InterPro"/>
</dbReference>
<reference evidence="2 3" key="1">
    <citation type="submission" date="2018-03" db="EMBL/GenBank/DDBJ databases">
        <title>Genomic Encyclopedia of Type Strains, Phase III (KMG-III): the genomes of soil and plant-associated and newly described type strains.</title>
        <authorList>
            <person name="Whitman W."/>
        </authorList>
    </citation>
    <scope>NUCLEOTIDE SEQUENCE [LARGE SCALE GENOMIC DNA]</scope>
    <source>
        <strain evidence="2 3">CGMCC 1.12700</strain>
    </source>
</reference>
<dbReference type="AlphaFoldDB" id="A0A2P8D891"/>
<comment type="caution">
    <text evidence="2">The sequence shown here is derived from an EMBL/GenBank/DDBJ whole genome shotgun (WGS) entry which is preliminary data.</text>
</comment>
<accession>A0A2P8D891</accession>
<evidence type="ECO:0000313" key="2">
    <source>
        <dbReference type="EMBL" id="PSK93401.1"/>
    </source>
</evidence>
<dbReference type="InterPro" id="IPR050765">
    <property type="entry name" value="Riboflavin_Biosynth_HTPR"/>
</dbReference>
<keyword evidence="3" id="KW-1185">Reference proteome</keyword>
<organism evidence="2 3">
    <name type="scientific">Taibaiella chishuiensis</name>
    <dbReference type="NCBI Taxonomy" id="1434707"/>
    <lineage>
        <taxon>Bacteria</taxon>
        <taxon>Pseudomonadati</taxon>
        <taxon>Bacteroidota</taxon>
        <taxon>Chitinophagia</taxon>
        <taxon>Chitinophagales</taxon>
        <taxon>Chitinophagaceae</taxon>
        <taxon>Taibaiella</taxon>
    </lineage>
</organism>
<dbReference type="InterPro" id="IPR024072">
    <property type="entry name" value="DHFR-like_dom_sf"/>
</dbReference>
<protein>
    <submittedName>
        <fullName evidence="2">Dihydrofolate reductase</fullName>
    </submittedName>
</protein>
<dbReference type="PANTHER" id="PTHR38011:SF11">
    <property type="entry name" value="2,5-DIAMINO-6-RIBOSYLAMINO-4(3H)-PYRIMIDINONE 5'-PHOSPHATE REDUCTASE"/>
    <property type="match status" value="1"/>
</dbReference>
<dbReference type="GO" id="GO:0009231">
    <property type="term" value="P:riboflavin biosynthetic process"/>
    <property type="evidence" value="ECO:0007669"/>
    <property type="project" value="InterPro"/>
</dbReference>
<dbReference type="InterPro" id="IPR002734">
    <property type="entry name" value="RibDG_C"/>
</dbReference>
<evidence type="ECO:0000259" key="1">
    <source>
        <dbReference type="Pfam" id="PF01872"/>
    </source>
</evidence>
<dbReference type="Proteomes" id="UP000240572">
    <property type="component" value="Unassembled WGS sequence"/>
</dbReference>
<dbReference type="OrthoDB" id="195113at2"/>
<dbReference type="Pfam" id="PF01872">
    <property type="entry name" value="RibD_C"/>
    <property type="match status" value="1"/>
</dbReference>
<name>A0A2P8D891_9BACT</name>
<evidence type="ECO:0000313" key="3">
    <source>
        <dbReference type="Proteomes" id="UP000240572"/>
    </source>
</evidence>
<dbReference type="SUPFAM" id="SSF53597">
    <property type="entry name" value="Dihydrofolate reductase-like"/>
    <property type="match status" value="1"/>
</dbReference>
<dbReference type="RefSeq" id="WP_106522407.1">
    <property type="nucleotide sequence ID" value="NZ_PYGD01000002.1"/>
</dbReference>